<dbReference type="PANTHER" id="PTHR37418:SF2">
    <property type="entry name" value="3-KETO-5-AMINOHEXANOATE CLEAVAGE ENZYME"/>
    <property type="match status" value="1"/>
</dbReference>
<evidence type="ECO:0000313" key="5">
    <source>
        <dbReference type="EMBL" id="SVA74442.1"/>
    </source>
</evidence>
<name>A0A381YCY0_9ZZZZ</name>
<dbReference type="Gene3D" id="3.20.20.70">
    <property type="entry name" value="Aldolase class I"/>
    <property type="match status" value="1"/>
</dbReference>
<evidence type="ECO:0000256" key="3">
    <source>
        <dbReference type="ARBA" id="ARBA00022723"/>
    </source>
</evidence>
<dbReference type="PANTHER" id="PTHR37418">
    <property type="entry name" value="3-KETO-5-AMINOHEXANOATE CLEAVAGE ENZYME-RELATED"/>
    <property type="match status" value="1"/>
</dbReference>
<dbReference type="InterPro" id="IPR013785">
    <property type="entry name" value="Aldolase_TIM"/>
</dbReference>
<organism evidence="5">
    <name type="scientific">marine metagenome</name>
    <dbReference type="NCBI Taxonomy" id="408172"/>
    <lineage>
        <taxon>unclassified sequences</taxon>
        <taxon>metagenomes</taxon>
        <taxon>ecological metagenomes</taxon>
    </lineage>
</organism>
<reference evidence="5" key="1">
    <citation type="submission" date="2018-05" db="EMBL/GenBank/DDBJ databases">
        <authorList>
            <person name="Lanie J.A."/>
            <person name="Ng W.-L."/>
            <person name="Kazmierczak K.M."/>
            <person name="Andrzejewski T.M."/>
            <person name="Davidsen T.M."/>
            <person name="Wayne K.J."/>
            <person name="Tettelin H."/>
            <person name="Glass J.I."/>
            <person name="Rusch D."/>
            <person name="Podicherti R."/>
            <person name="Tsui H.-C.T."/>
            <person name="Winkler M.E."/>
        </authorList>
    </citation>
    <scope>NUCLEOTIDE SEQUENCE</scope>
</reference>
<dbReference type="EMBL" id="UINC01017847">
    <property type="protein sequence ID" value="SVA74442.1"/>
    <property type="molecule type" value="Genomic_DNA"/>
</dbReference>
<keyword evidence="4" id="KW-0862">Zinc</keyword>
<sequence>MEMNREVVVTCAVTGAGDTVDKHPAIPVTPEQVATAAIEAADAGAAIVHIHVRDPETGQGSRDVELFREAVGRVRDSGRDVLINLTAGMGGDLIIDDDDPSVAGPGSDMVNAETRIAHVEELRPDIATLDCGTINFSDSNYIYVQTPNMLRKMAKRYQELGVKPEMEVFDLGHLRFANQLVREGLIGAPAMYQVCLGIPWGAGADPATMTAMVGQLPPEVFWSGFGISRTQMPMVAQAMLLGGNVRVGLEDNLYLEKGVPASNGDLVEKAIRIIRDLGGRPCTVDETRNKLGIGS</sequence>
<evidence type="ECO:0000256" key="4">
    <source>
        <dbReference type="ARBA" id="ARBA00022833"/>
    </source>
</evidence>
<proteinExistence type="predicted"/>
<evidence type="ECO:0000256" key="1">
    <source>
        <dbReference type="ARBA" id="ARBA00001947"/>
    </source>
</evidence>
<comment type="cofactor">
    <cofactor evidence="1">
        <name>Zn(2+)</name>
        <dbReference type="ChEBI" id="CHEBI:29105"/>
    </cofactor>
</comment>
<protein>
    <recommendedName>
        <fullName evidence="6">NADPH:quinone reductase</fullName>
    </recommendedName>
</protein>
<dbReference type="GO" id="GO:0046872">
    <property type="term" value="F:metal ion binding"/>
    <property type="evidence" value="ECO:0007669"/>
    <property type="project" value="UniProtKB-KW"/>
</dbReference>
<keyword evidence="3" id="KW-0479">Metal-binding</keyword>
<dbReference type="GO" id="GO:0043720">
    <property type="term" value="F:3-keto-5-aminohexanoate cleavage activity"/>
    <property type="evidence" value="ECO:0007669"/>
    <property type="project" value="InterPro"/>
</dbReference>
<dbReference type="Pfam" id="PF05853">
    <property type="entry name" value="BKACE"/>
    <property type="match status" value="1"/>
</dbReference>
<dbReference type="InterPro" id="IPR008567">
    <property type="entry name" value="BKACE"/>
</dbReference>
<evidence type="ECO:0000256" key="2">
    <source>
        <dbReference type="ARBA" id="ARBA00022679"/>
    </source>
</evidence>
<accession>A0A381YCY0</accession>
<evidence type="ECO:0008006" key="6">
    <source>
        <dbReference type="Google" id="ProtNLM"/>
    </source>
</evidence>
<dbReference type="AlphaFoldDB" id="A0A381YCY0"/>
<keyword evidence="2" id="KW-0808">Transferase</keyword>
<gene>
    <name evidence="5" type="ORF">METZ01_LOCUS127296</name>
</gene>